<dbReference type="EC" id="2.3.1.180" evidence="3 12"/>
<dbReference type="InterPro" id="IPR013751">
    <property type="entry name" value="ACP_syn_III_N"/>
</dbReference>
<comment type="pathway">
    <text evidence="1 12">Lipid metabolism; fatty acid biosynthesis.</text>
</comment>
<evidence type="ECO:0000313" key="16">
    <source>
        <dbReference type="Proteomes" id="UP000239007"/>
    </source>
</evidence>
<dbReference type="GO" id="GO:0006633">
    <property type="term" value="P:fatty acid biosynthetic process"/>
    <property type="evidence" value="ECO:0007669"/>
    <property type="project" value="UniProtKB-UniRule"/>
</dbReference>
<dbReference type="InterPro" id="IPR016039">
    <property type="entry name" value="Thiolase-like"/>
</dbReference>
<evidence type="ECO:0000256" key="9">
    <source>
        <dbReference type="ARBA" id="ARBA00023268"/>
    </source>
</evidence>
<accession>A0A2S7UX01</accession>
<dbReference type="GO" id="GO:0005737">
    <property type="term" value="C:cytoplasm"/>
    <property type="evidence" value="ECO:0007669"/>
    <property type="project" value="UniProtKB-SubCell"/>
</dbReference>
<dbReference type="PANTHER" id="PTHR43091">
    <property type="entry name" value="3-OXOACYL-[ACYL-CARRIER-PROTEIN] SYNTHASE"/>
    <property type="match status" value="1"/>
</dbReference>
<feature type="domain" description="Beta-ketoacyl-[acyl-carrier-protein] synthase III C-terminal" evidence="13">
    <location>
        <begin position="233"/>
        <end position="320"/>
    </location>
</feature>
<evidence type="ECO:0000256" key="4">
    <source>
        <dbReference type="ARBA" id="ARBA00022516"/>
    </source>
</evidence>
<dbReference type="EMBL" id="MSCH01000003">
    <property type="protein sequence ID" value="PQJ54032.1"/>
    <property type="molecule type" value="Genomic_DNA"/>
</dbReference>
<keyword evidence="12" id="KW-0963">Cytoplasm</keyword>
<dbReference type="HAMAP" id="MF_01815">
    <property type="entry name" value="FabH"/>
    <property type="match status" value="1"/>
</dbReference>
<dbReference type="UniPathway" id="UPA00094"/>
<keyword evidence="16" id="KW-1185">Reference proteome</keyword>
<dbReference type="OrthoDB" id="9815506at2"/>
<dbReference type="GO" id="GO:0004315">
    <property type="term" value="F:3-oxoacyl-[acyl-carrier-protein] synthase activity"/>
    <property type="evidence" value="ECO:0007669"/>
    <property type="project" value="InterPro"/>
</dbReference>
<evidence type="ECO:0000256" key="11">
    <source>
        <dbReference type="ARBA" id="ARBA00051096"/>
    </source>
</evidence>
<protein>
    <recommendedName>
        <fullName evidence="3 12">Beta-ketoacyl-[acyl-carrier-protein] synthase III</fullName>
        <shortName evidence="12">Beta-ketoacyl-ACP synthase III</shortName>
        <shortName evidence="12">KAS III</shortName>
        <ecNumber evidence="3 12">2.3.1.180</ecNumber>
    </recommendedName>
    <alternativeName>
        <fullName evidence="12">3-oxoacyl-[acyl-carrier-protein] synthase 3</fullName>
    </alternativeName>
    <alternativeName>
        <fullName evidence="12">3-oxoacyl-[acyl-carrier-protein] synthase III</fullName>
    </alternativeName>
</protein>
<feature type="active site" evidence="12">
    <location>
        <position position="113"/>
    </location>
</feature>
<dbReference type="AlphaFoldDB" id="A0A2S7UX01"/>
<comment type="domain">
    <text evidence="12">The last Arg residue of the ACP-binding site is essential for the weak association between ACP/AcpP and FabH.</text>
</comment>
<feature type="active site" evidence="12">
    <location>
        <position position="277"/>
    </location>
</feature>
<keyword evidence="8 12" id="KW-0275">Fatty acid biosynthesis</keyword>
<keyword evidence="5 12" id="KW-0808">Transferase</keyword>
<evidence type="ECO:0000313" key="15">
    <source>
        <dbReference type="EMBL" id="PQJ54032.1"/>
    </source>
</evidence>
<comment type="function">
    <text evidence="12">Catalyzes the condensation reaction of fatty acid synthesis by the addition to an acyl acceptor of two carbons from malonyl-ACP. Catalyzes the first condensation reaction which initiates fatty acid synthesis and may therefore play a role in governing the total rate of fatty acid production. Possesses both acetoacetyl-ACP synthase and acetyl transacylase activities. Its substrate specificity determines the biosynthesis of branched-chain and/or straight-chain of fatty acids.</text>
</comment>
<evidence type="ECO:0000256" key="1">
    <source>
        <dbReference type="ARBA" id="ARBA00005194"/>
    </source>
</evidence>
<evidence type="ECO:0000259" key="13">
    <source>
        <dbReference type="Pfam" id="PF08541"/>
    </source>
</evidence>
<dbReference type="Pfam" id="PF08545">
    <property type="entry name" value="ACP_syn_III"/>
    <property type="match status" value="1"/>
</dbReference>
<comment type="caution">
    <text evidence="15">The sequence shown here is derived from an EMBL/GenBank/DDBJ whole genome shotgun (WGS) entry which is preliminary data.</text>
</comment>
<evidence type="ECO:0000256" key="6">
    <source>
        <dbReference type="ARBA" id="ARBA00022832"/>
    </source>
</evidence>
<dbReference type="NCBIfam" id="NF006829">
    <property type="entry name" value="PRK09352.1"/>
    <property type="match status" value="1"/>
</dbReference>
<dbReference type="Proteomes" id="UP000239007">
    <property type="component" value="Unassembled WGS sequence"/>
</dbReference>
<dbReference type="Pfam" id="PF08541">
    <property type="entry name" value="ACP_syn_III_C"/>
    <property type="match status" value="1"/>
</dbReference>
<sequence length="320" mass="34424">MFSRIAGTGSYFPKQVRTNKDLEEMVDTNDEWIQERTGMKERRIIGKNESVATMSVEASKKAIEAAGIDPSEIDFVIVGTTSHARALPSAACEVQRDLGLTSGIPAMDVAAACSGFCYALSIADTYIKAGKAKKALVIGADCLSQMMSPDDRSMVILFGDAAGAVILEASEEPGVLSTHIHSDGNYTELLQVAMPVRGDEASVHTSWGTMEGNKVFKVAVTKLSQVADETLLANNIQKSDIDWLIPHQANLRIISAVAKKLDMSMDQVVINLDRFGNTSAATVPTALDEAVRDGRIQRGQTLLFNAFGGGFTWSSALIKY</sequence>
<dbReference type="CDD" id="cd00830">
    <property type="entry name" value="KAS_III"/>
    <property type="match status" value="1"/>
</dbReference>
<keyword evidence="4 12" id="KW-0444">Lipid biosynthesis</keyword>
<evidence type="ECO:0000256" key="10">
    <source>
        <dbReference type="ARBA" id="ARBA00023315"/>
    </source>
</evidence>
<keyword evidence="7 12" id="KW-0443">Lipid metabolism</keyword>
<comment type="similarity">
    <text evidence="2 12">Belongs to the thiolase-like superfamily. FabH family.</text>
</comment>
<dbReference type="PANTHER" id="PTHR43091:SF1">
    <property type="entry name" value="BETA-KETOACYL-[ACYL-CARRIER-PROTEIN] SYNTHASE III, CHLOROPLASTIC"/>
    <property type="match status" value="1"/>
</dbReference>
<evidence type="ECO:0000259" key="14">
    <source>
        <dbReference type="Pfam" id="PF08545"/>
    </source>
</evidence>
<evidence type="ECO:0000256" key="2">
    <source>
        <dbReference type="ARBA" id="ARBA00008642"/>
    </source>
</evidence>
<reference evidence="15 16" key="1">
    <citation type="submission" date="2016-12" db="EMBL/GenBank/DDBJ databases">
        <title>Diversity of luminous bacteria.</title>
        <authorList>
            <person name="Yoshizawa S."/>
            <person name="Kogure K."/>
        </authorList>
    </citation>
    <scope>NUCLEOTIDE SEQUENCE [LARGE SCALE GENOMIC DNA]</scope>
    <source>
        <strain evidence="15 16">SA4-48</strain>
    </source>
</reference>
<dbReference type="FunFam" id="3.40.47.10:FF:000004">
    <property type="entry name" value="3-oxoacyl-[acyl-carrier-protein] synthase 3"/>
    <property type="match status" value="1"/>
</dbReference>
<dbReference type="NCBIfam" id="TIGR00747">
    <property type="entry name" value="fabH"/>
    <property type="match status" value="1"/>
</dbReference>
<keyword evidence="9 12" id="KW-0511">Multifunctional enzyme</keyword>
<evidence type="ECO:0000256" key="7">
    <source>
        <dbReference type="ARBA" id="ARBA00023098"/>
    </source>
</evidence>
<dbReference type="Gene3D" id="3.40.47.10">
    <property type="match status" value="1"/>
</dbReference>
<dbReference type="RefSeq" id="WP_105052543.1">
    <property type="nucleotide sequence ID" value="NZ_BMYG01000007.1"/>
</dbReference>
<dbReference type="SUPFAM" id="SSF53901">
    <property type="entry name" value="Thiolase-like"/>
    <property type="match status" value="1"/>
</dbReference>
<feature type="domain" description="Beta-ketoacyl-[acyl-carrier-protein] synthase III N-terminal" evidence="14">
    <location>
        <begin position="107"/>
        <end position="184"/>
    </location>
</feature>
<proteinExistence type="inferred from homology"/>
<organism evidence="15 16">
    <name type="scientific">Psychrosphaera saromensis</name>
    <dbReference type="NCBI Taxonomy" id="716813"/>
    <lineage>
        <taxon>Bacteria</taxon>
        <taxon>Pseudomonadati</taxon>
        <taxon>Pseudomonadota</taxon>
        <taxon>Gammaproteobacteria</taxon>
        <taxon>Alteromonadales</taxon>
        <taxon>Pseudoalteromonadaceae</taxon>
        <taxon>Psychrosphaera</taxon>
    </lineage>
</organism>
<comment type="subcellular location">
    <subcellularLocation>
        <location evidence="12">Cytoplasm</location>
    </subcellularLocation>
</comment>
<dbReference type="GO" id="GO:0033818">
    <property type="term" value="F:beta-ketoacyl-acyl-carrier-protein synthase III activity"/>
    <property type="evidence" value="ECO:0007669"/>
    <property type="project" value="UniProtKB-UniRule"/>
</dbReference>
<gene>
    <name evidence="12" type="primary">fabH</name>
    <name evidence="15" type="ORF">BTO11_10490</name>
</gene>
<keyword evidence="10 12" id="KW-0012">Acyltransferase</keyword>
<dbReference type="InterPro" id="IPR004655">
    <property type="entry name" value="FabH"/>
</dbReference>
<evidence type="ECO:0000256" key="8">
    <source>
        <dbReference type="ARBA" id="ARBA00023160"/>
    </source>
</evidence>
<keyword evidence="6 12" id="KW-0276">Fatty acid metabolism</keyword>
<feature type="active site" evidence="12">
    <location>
        <position position="247"/>
    </location>
</feature>
<evidence type="ECO:0000256" key="12">
    <source>
        <dbReference type="HAMAP-Rule" id="MF_01815"/>
    </source>
</evidence>
<feature type="region of interest" description="ACP-binding" evidence="12">
    <location>
        <begin position="248"/>
        <end position="252"/>
    </location>
</feature>
<evidence type="ECO:0000256" key="3">
    <source>
        <dbReference type="ARBA" id="ARBA00012333"/>
    </source>
</evidence>
<name>A0A2S7UX01_9GAMM</name>
<evidence type="ECO:0000256" key="5">
    <source>
        <dbReference type="ARBA" id="ARBA00022679"/>
    </source>
</evidence>
<dbReference type="InterPro" id="IPR013747">
    <property type="entry name" value="ACP_syn_III_C"/>
</dbReference>
<comment type="subunit">
    <text evidence="12">Homodimer.</text>
</comment>
<comment type="catalytic activity">
    <reaction evidence="11">
        <text>malonyl-[ACP] + acetyl-CoA + H(+) = 3-oxobutanoyl-[ACP] + CO2 + CoA</text>
        <dbReference type="Rhea" id="RHEA:12080"/>
        <dbReference type="Rhea" id="RHEA-COMP:9623"/>
        <dbReference type="Rhea" id="RHEA-COMP:9625"/>
        <dbReference type="ChEBI" id="CHEBI:15378"/>
        <dbReference type="ChEBI" id="CHEBI:16526"/>
        <dbReference type="ChEBI" id="CHEBI:57287"/>
        <dbReference type="ChEBI" id="CHEBI:57288"/>
        <dbReference type="ChEBI" id="CHEBI:78449"/>
        <dbReference type="ChEBI" id="CHEBI:78450"/>
        <dbReference type="EC" id="2.3.1.180"/>
    </reaction>
    <physiologicalReaction direction="left-to-right" evidence="11">
        <dbReference type="Rhea" id="RHEA:12081"/>
    </physiologicalReaction>
</comment>